<proteinExistence type="inferred from homology"/>
<comment type="similarity">
    <text evidence="1">Belongs to the Gfa family.</text>
</comment>
<dbReference type="PANTHER" id="PTHR33337">
    <property type="entry name" value="GFA DOMAIN-CONTAINING PROTEIN"/>
    <property type="match status" value="1"/>
</dbReference>
<dbReference type="PROSITE" id="PS51257">
    <property type="entry name" value="PROKAR_LIPOPROTEIN"/>
    <property type="match status" value="1"/>
</dbReference>
<dbReference type="GO" id="GO:0016846">
    <property type="term" value="F:carbon-sulfur lyase activity"/>
    <property type="evidence" value="ECO:0007669"/>
    <property type="project" value="InterPro"/>
</dbReference>
<dbReference type="Pfam" id="PF04828">
    <property type="entry name" value="GFA"/>
    <property type="match status" value="1"/>
</dbReference>
<accession>A0A2T0X5C0</accession>
<evidence type="ECO:0000256" key="4">
    <source>
        <dbReference type="ARBA" id="ARBA00023239"/>
    </source>
</evidence>
<sequence length="138" mass="14907">MHRTGQCACGAIHFEITQPFMASGACHCTDCQKITGGAANYVVLVPKDGLTVTKGDLAHYRKTGDSGGVVSRAFCGDCGTHLWGEPTHEPFFTVKVGTLDDRSDYEPQMEIFTASAPAWHLKHDGIPHFERMPTAPAS</sequence>
<dbReference type="InterPro" id="IPR011057">
    <property type="entry name" value="Mss4-like_sf"/>
</dbReference>
<dbReference type="Proteomes" id="UP000238392">
    <property type="component" value="Unassembled WGS sequence"/>
</dbReference>
<evidence type="ECO:0000256" key="1">
    <source>
        <dbReference type="ARBA" id="ARBA00005495"/>
    </source>
</evidence>
<organism evidence="6 7">
    <name type="scientific">Donghicola tyrosinivorans</name>
    <dbReference type="NCBI Taxonomy" id="1652492"/>
    <lineage>
        <taxon>Bacteria</taxon>
        <taxon>Pseudomonadati</taxon>
        <taxon>Pseudomonadota</taxon>
        <taxon>Alphaproteobacteria</taxon>
        <taxon>Rhodobacterales</taxon>
        <taxon>Roseobacteraceae</taxon>
        <taxon>Donghicola</taxon>
    </lineage>
</organism>
<dbReference type="GO" id="GO:0046872">
    <property type="term" value="F:metal ion binding"/>
    <property type="evidence" value="ECO:0007669"/>
    <property type="project" value="UniProtKB-KW"/>
</dbReference>
<reference evidence="6 7" key="1">
    <citation type="submission" date="2018-03" db="EMBL/GenBank/DDBJ databases">
        <title>Genomic Encyclopedia of Archaeal and Bacterial Type Strains, Phase II (KMG-II): from individual species to whole genera.</title>
        <authorList>
            <person name="Goeker M."/>
        </authorList>
    </citation>
    <scope>NUCLEOTIDE SEQUENCE [LARGE SCALE GENOMIC DNA]</scope>
    <source>
        <strain evidence="6 7">DSM 100212</strain>
    </source>
</reference>
<evidence type="ECO:0000256" key="3">
    <source>
        <dbReference type="ARBA" id="ARBA00022833"/>
    </source>
</evidence>
<keyword evidence="4" id="KW-0456">Lyase</keyword>
<feature type="domain" description="CENP-V/GFA" evidence="5">
    <location>
        <begin position="3"/>
        <end position="106"/>
    </location>
</feature>
<dbReference type="RefSeq" id="WP_106262410.1">
    <property type="nucleotide sequence ID" value="NZ_PVTQ01000001.1"/>
</dbReference>
<dbReference type="PROSITE" id="PS51891">
    <property type="entry name" value="CENP_V_GFA"/>
    <property type="match status" value="1"/>
</dbReference>
<dbReference type="SUPFAM" id="SSF51316">
    <property type="entry name" value="Mss4-like"/>
    <property type="match status" value="1"/>
</dbReference>
<dbReference type="Gene3D" id="3.90.1590.10">
    <property type="entry name" value="glutathione-dependent formaldehyde- activating enzyme (gfa)"/>
    <property type="match status" value="1"/>
</dbReference>
<dbReference type="EMBL" id="PVTQ01000001">
    <property type="protein sequence ID" value="PRY94143.1"/>
    <property type="molecule type" value="Genomic_DNA"/>
</dbReference>
<dbReference type="AlphaFoldDB" id="A0A2T0X5C0"/>
<evidence type="ECO:0000313" key="7">
    <source>
        <dbReference type="Proteomes" id="UP000238392"/>
    </source>
</evidence>
<keyword evidence="2" id="KW-0479">Metal-binding</keyword>
<name>A0A2T0X5C0_9RHOB</name>
<protein>
    <recommendedName>
        <fullName evidence="5">CENP-V/GFA domain-containing protein</fullName>
    </recommendedName>
</protein>
<evidence type="ECO:0000259" key="5">
    <source>
        <dbReference type="PROSITE" id="PS51891"/>
    </source>
</evidence>
<keyword evidence="3" id="KW-0862">Zinc</keyword>
<dbReference type="PANTHER" id="PTHR33337:SF40">
    <property type="entry name" value="CENP-V_GFA DOMAIN-CONTAINING PROTEIN-RELATED"/>
    <property type="match status" value="1"/>
</dbReference>
<comment type="caution">
    <text evidence="6">The sequence shown here is derived from an EMBL/GenBank/DDBJ whole genome shotgun (WGS) entry which is preliminary data.</text>
</comment>
<evidence type="ECO:0000313" key="6">
    <source>
        <dbReference type="EMBL" id="PRY94143.1"/>
    </source>
</evidence>
<dbReference type="OrthoDB" id="9807246at2"/>
<evidence type="ECO:0000256" key="2">
    <source>
        <dbReference type="ARBA" id="ARBA00022723"/>
    </source>
</evidence>
<dbReference type="InterPro" id="IPR006913">
    <property type="entry name" value="CENP-V/GFA"/>
</dbReference>
<gene>
    <name evidence="6" type="ORF">CLV74_101278</name>
</gene>
<keyword evidence="7" id="KW-1185">Reference proteome</keyword>